<keyword evidence="1" id="KW-0472">Membrane</keyword>
<proteinExistence type="predicted"/>
<comment type="caution">
    <text evidence="2">The sequence shown here is derived from an EMBL/GenBank/DDBJ whole genome shotgun (WGS) entry which is preliminary data.</text>
</comment>
<protein>
    <submittedName>
        <fullName evidence="2">Uncharacterized protein</fullName>
    </submittedName>
</protein>
<evidence type="ECO:0000313" key="2">
    <source>
        <dbReference type="EMBL" id="OUM20632.1"/>
    </source>
</evidence>
<organism evidence="2 3">
    <name type="scientific">Butyricicoccus porcorum</name>
    <dbReference type="NCBI Taxonomy" id="1945634"/>
    <lineage>
        <taxon>Bacteria</taxon>
        <taxon>Bacillati</taxon>
        <taxon>Bacillota</taxon>
        <taxon>Clostridia</taxon>
        <taxon>Eubacteriales</taxon>
        <taxon>Butyricicoccaceae</taxon>
        <taxon>Butyricicoccus</taxon>
    </lineage>
</organism>
<reference evidence="2 3" key="1">
    <citation type="submission" date="2017-05" db="EMBL/GenBank/DDBJ databases">
        <title>Butyricicoccus porcorum sp. nov. a butyrate-producing bacterium from the swine intestinal tract.</title>
        <authorList>
            <person name="Trachsel J."/>
            <person name="Humphrey S."/>
            <person name="Allen H.K."/>
        </authorList>
    </citation>
    <scope>NUCLEOTIDE SEQUENCE [LARGE SCALE GENOMIC DNA]</scope>
    <source>
        <strain evidence="2">BB10</strain>
    </source>
</reference>
<accession>A0A252F4I1</accession>
<sequence>MRKSDFEYKFVAKESAFFPAIFRCGVSFFHFLAILFRNSSGQPVSFGFMLFLSSFYMFICAFLS</sequence>
<feature type="transmembrane region" description="Helical" evidence="1">
    <location>
        <begin position="44"/>
        <end position="63"/>
    </location>
</feature>
<keyword evidence="1" id="KW-0812">Transmembrane</keyword>
<gene>
    <name evidence="2" type="ORF">CBW42_07335</name>
</gene>
<feature type="transmembrane region" description="Helical" evidence="1">
    <location>
        <begin position="20"/>
        <end position="38"/>
    </location>
</feature>
<keyword evidence="1" id="KW-1133">Transmembrane helix</keyword>
<dbReference type="Proteomes" id="UP000194903">
    <property type="component" value="Unassembled WGS sequence"/>
</dbReference>
<keyword evidence="3" id="KW-1185">Reference proteome</keyword>
<evidence type="ECO:0000313" key="3">
    <source>
        <dbReference type="Proteomes" id="UP000194903"/>
    </source>
</evidence>
<dbReference type="EMBL" id="NHOC01000005">
    <property type="protein sequence ID" value="OUM20632.1"/>
    <property type="molecule type" value="Genomic_DNA"/>
</dbReference>
<evidence type="ECO:0000256" key="1">
    <source>
        <dbReference type="SAM" id="Phobius"/>
    </source>
</evidence>
<dbReference type="AlphaFoldDB" id="A0A252F4I1"/>
<name>A0A252F4I1_9FIRM</name>